<dbReference type="OrthoDB" id="3057283at2759"/>
<proteinExistence type="predicted"/>
<sequence>MVNGFISRSSFQLTTLSIKFIPLLDSDLIDLLRRLPSLHHLTVDDSNTSPRPVTSLLVQSLHAIPHTSSVTVFSVLVKRLQTLSLTTSAEAQEAFNDRDFVDMVSSRWFLDGYRSASDSNGGMACLRSVVMRFTNRVVDEEVYRPLKYLEEEGMRVVVIGQNS</sequence>
<dbReference type="AlphaFoldDB" id="A0A6A4I4R9"/>
<dbReference type="EMBL" id="ML769416">
    <property type="protein sequence ID" value="KAE9404428.1"/>
    <property type="molecule type" value="Genomic_DNA"/>
</dbReference>
<protein>
    <recommendedName>
        <fullName evidence="3">F-box domain-containing protein</fullName>
    </recommendedName>
</protein>
<accession>A0A6A4I4R9</accession>
<reference evidence="1" key="1">
    <citation type="journal article" date="2019" name="Environ. Microbiol.">
        <title>Fungal ecological strategies reflected in gene transcription - a case study of two litter decomposers.</title>
        <authorList>
            <person name="Barbi F."/>
            <person name="Kohler A."/>
            <person name="Barry K."/>
            <person name="Baskaran P."/>
            <person name="Daum C."/>
            <person name="Fauchery L."/>
            <person name="Ihrmark K."/>
            <person name="Kuo A."/>
            <person name="LaButti K."/>
            <person name="Lipzen A."/>
            <person name="Morin E."/>
            <person name="Grigoriev I.V."/>
            <person name="Henrissat B."/>
            <person name="Lindahl B."/>
            <person name="Martin F."/>
        </authorList>
    </citation>
    <scope>NUCLEOTIDE SEQUENCE</scope>
    <source>
        <strain evidence="1">JB14</strain>
    </source>
</reference>
<evidence type="ECO:0000313" key="2">
    <source>
        <dbReference type="Proteomes" id="UP000799118"/>
    </source>
</evidence>
<evidence type="ECO:0008006" key="3">
    <source>
        <dbReference type="Google" id="ProtNLM"/>
    </source>
</evidence>
<organism evidence="1 2">
    <name type="scientific">Gymnopus androsaceus JB14</name>
    <dbReference type="NCBI Taxonomy" id="1447944"/>
    <lineage>
        <taxon>Eukaryota</taxon>
        <taxon>Fungi</taxon>
        <taxon>Dikarya</taxon>
        <taxon>Basidiomycota</taxon>
        <taxon>Agaricomycotina</taxon>
        <taxon>Agaricomycetes</taxon>
        <taxon>Agaricomycetidae</taxon>
        <taxon>Agaricales</taxon>
        <taxon>Marasmiineae</taxon>
        <taxon>Omphalotaceae</taxon>
        <taxon>Gymnopus</taxon>
    </lineage>
</organism>
<evidence type="ECO:0000313" key="1">
    <source>
        <dbReference type="EMBL" id="KAE9404428.1"/>
    </source>
</evidence>
<keyword evidence="2" id="KW-1185">Reference proteome</keyword>
<name>A0A6A4I4R9_9AGAR</name>
<gene>
    <name evidence="1" type="ORF">BT96DRAFT_916787</name>
</gene>
<dbReference type="Proteomes" id="UP000799118">
    <property type="component" value="Unassembled WGS sequence"/>
</dbReference>